<dbReference type="OrthoDB" id="680656at2"/>
<proteinExistence type="predicted"/>
<dbReference type="InterPro" id="IPR006530">
    <property type="entry name" value="YD"/>
</dbReference>
<keyword evidence="3" id="KW-1185">Reference proteome</keyword>
<dbReference type="Proteomes" id="UP000260644">
    <property type="component" value="Unassembled WGS sequence"/>
</dbReference>
<feature type="signal peptide" evidence="1">
    <location>
        <begin position="1"/>
        <end position="21"/>
    </location>
</feature>
<comment type="caution">
    <text evidence="2">The sequence shown here is derived from an EMBL/GenBank/DDBJ whole genome shotgun (WGS) entry which is preliminary data.</text>
</comment>
<evidence type="ECO:0000313" key="3">
    <source>
        <dbReference type="Proteomes" id="UP000260644"/>
    </source>
</evidence>
<gene>
    <name evidence="2" type="ORF">DVR12_05530</name>
</gene>
<dbReference type="RefSeq" id="WP_116974472.1">
    <property type="nucleotide sequence ID" value="NZ_QPMM01000002.1"/>
</dbReference>
<dbReference type="NCBIfam" id="TIGR01643">
    <property type="entry name" value="YD_repeat_2x"/>
    <property type="match status" value="1"/>
</dbReference>
<dbReference type="EMBL" id="QPMM01000002">
    <property type="protein sequence ID" value="RFS24664.1"/>
    <property type="molecule type" value="Genomic_DNA"/>
</dbReference>
<accession>A0A3E1YDW3</accession>
<evidence type="ECO:0000313" key="2">
    <source>
        <dbReference type="EMBL" id="RFS24664.1"/>
    </source>
</evidence>
<evidence type="ECO:0000256" key="1">
    <source>
        <dbReference type="SAM" id="SignalP"/>
    </source>
</evidence>
<keyword evidence="1" id="KW-0732">Signal</keyword>
<dbReference type="AlphaFoldDB" id="A0A3E1YDW3"/>
<name>A0A3E1YDW3_9BACT</name>
<sequence length="919" mass="103288">MNKLKSVLVLTALCLSLLTYGQVPEQSALKNLVPKNPVATAFDNYINTPVSLTTGIPEISIPIYTLEVGSYKLPITLSYHASGVKVDDIATAAGLKWSLNAGGSIDRSINGAPDETYFFQNYKRYTPAYIDSLKTVFMTWGAQVTYEAMNKNIIDILTDEYSYSLPTGGGNMLFNHNNGKFYSENQSSDYDIETNINGLKSFVITDNNGNKFFFGGQYIEYSNTHLTGATAISDDVIPGSIDGNGVNSWKLYQIITPEKDTIKFDYELYNYNYETAKTFVYASLTPPGPGSELFNCGCGSSQGTIRWLTYSGGTYLIKKITSKYGNITFNYDDLNTADVWKRKLTNIIVSDANNSAIHKSKLNIDDSLGKLALKSIQDLNPQTDAVVSSYQFSYGSMGVPNLGDLSKDIMGYNNGAYNTSLIRPLSSNVPFTPANRDPNLNALLYGTLNEITYPTGGKTRFTYQLNMEGNIYGGGVIVSKIENFDQKSTLINRKSFSYKGFNGRFSTVPAYTYQALASDGNHGCVRIDYNSSMQGDDVLPRNYFYNEVIVTESGEDINKAQITKEIYKGDLQMYNVYKPYLSARYVYKGTFPTDANILQQTTYNYTTVEIDSLKQYIYANAGTYLTPPGTQWDGLWEYYCATHYHQSYIGNIVKARQLLQLNSTVTEFDRVNNTSISQITQYYYDSKSHFYPTRTVHYLSNGDSSILKQVFVSDTLLTGTEETARNFMQRRRIVASPIASIYSINNNHIKTSYTSFSVGTDSIALVRKISEKTGNNTLEERITFKQYDNEGNILEQAKYGDANEVYIWGYNKQYPVAKIIGSDYNTVKTYFDNSILLSNNPNEQTLRNELDKIRVALKGKALVYTYTYKLLRGLSSETDPSGQTIYYEYDAVGRLIALRDMDQKIIKTFDYQFQAPLNK</sequence>
<feature type="chain" id="PRO_5017754431" description="YD repeat-containing protein" evidence="1">
    <location>
        <begin position="22"/>
        <end position="919"/>
    </location>
</feature>
<reference evidence="2 3" key="1">
    <citation type="submission" date="2018-07" db="EMBL/GenBank/DDBJ databases">
        <title>Chitinophaga K2CV101002-2 sp. nov., isolated from a monsoon evergreen broad-leaved forest soil.</title>
        <authorList>
            <person name="Lv Y."/>
        </authorList>
    </citation>
    <scope>NUCLEOTIDE SEQUENCE [LARGE SCALE GENOMIC DNA]</scope>
    <source>
        <strain evidence="2 3">GDMCC 1.1288</strain>
    </source>
</reference>
<organism evidence="2 3">
    <name type="scientific">Chitinophaga silvatica</name>
    <dbReference type="NCBI Taxonomy" id="2282649"/>
    <lineage>
        <taxon>Bacteria</taxon>
        <taxon>Pseudomonadati</taxon>
        <taxon>Bacteroidota</taxon>
        <taxon>Chitinophagia</taxon>
        <taxon>Chitinophagales</taxon>
        <taxon>Chitinophagaceae</taxon>
        <taxon>Chitinophaga</taxon>
    </lineage>
</organism>
<evidence type="ECO:0008006" key="4">
    <source>
        <dbReference type="Google" id="ProtNLM"/>
    </source>
</evidence>
<protein>
    <recommendedName>
        <fullName evidence="4">YD repeat-containing protein</fullName>
    </recommendedName>
</protein>